<dbReference type="SMART" id="SM00448">
    <property type="entry name" value="REC"/>
    <property type="match status" value="1"/>
</dbReference>
<dbReference type="PANTHER" id="PTHR42713">
    <property type="entry name" value="HISTIDINE KINASE-RELATED"/>
    <property type="match status" value="1"/>
</dbReference>
<comment type="caution">
    <text evidence="12">The sequence shown here is derived from an EMBL/GenBank/DDBJ whole genome shotgun (WGS) entry which is preliminary data.</text>
</comment>
<dbReference type="GO" id="GO:0000160">
    <property type="term" value="P:phosphorelay signal transduction system"/>
    <property type="evidence" value="ECO:0007669"/>
    <property type="project" value="UniProtKB-KW"/>
</dbReference>
<dbReference type="Proteomes" id="UP000016646">
    <property type="component" value="Unassembled WGS sequence"/>
</dbReference>
<dbReference type="GO" id="GO:0005737">
    <property type="term" value="C:cytoplasm"/>
    <property type="evidence" value="ECO:0007669"/>
    <property type="project" value="UniProtKB-SubCell"/>
</dbReference>
<dbReference type="SMART" id="SM00342">
    <property type="entry name" value="HTH_ARAC"/>
    <property type="match status" value="1"/>
</dbReference>
<accession>U1GXI6</accession>
<dbReference type="InterPro" id="IPR001789">
    <property type="entry name" value="Sig_transdc_resp-reg_receiver"/>
</dbReference>
<dbReference type="Pfam" id="PF12833">
    <property type="entry name" value="HTH_18"/>
    <property type="match status" value="1"/>
</dbReference>
<dbReference type="OrthoDB" id="360808at2"/>
<keyword evidence="7" id="KW-0804">Transcription</keyword>
<dbReference type="Gene3D" id="1.10.10.60">
    <property type="entry name" value="Homeodomain-like"/>
    <property type="match status" value="2"/>
</dbReference>
<evidence type="ECO:0000259" key="11">
    <source>
        <dbReference type="PROSITE" id="PS50110"/>
    </source>
</evidence>
<dbReference type="PROSITE" id="PS50110">
    <property type="entry name" value="RESPONSE_REGULATORY"/>
    <property type="match status" value="1"/>
</dbReference>
<proteinExistence type="predicted"/>
<evidence type="ECO:0000256" key="3">
    <source>
        <dbReference type="ARBA" id="ARBA00022553"/>
    </source>
</evidence>
<evidence type="ECO:0000256" key="6">
    <source>
        <dbReference type="ARBA" id="ARBA00023125"/>
    </source>
</evidence>
<dbReference type="GO" id="GO:0043565">
    <property type="term" value="F:sequence-specific DNA binding"/>
    <property type="evidence" value="ECO:0007669"/>
    <property type="project" value="InterPro"/>
</dbReference>
<dbReference type="SUPFAM" id="SSF46689">
    <property type="entry name" value="Homeodomain-like"/>
    <property type="match status" value="2"/>
</dbReference>
<keyword evidence="15" id="KW-1185">Reference proteome</keyword>
<dbReference type="InterPro" id="IPR009057">
    <property type="entry name" value="Homeodomain-like_sf"/>
</dbReference>
<dbReference type="PROSITE" id="PS00041">
    <property type="entry name" value="HTH_ARAC_FAMILY_1"/>
    <property type="match status" value="1"/>
</dbReference>
<protein>
    <submittedName>
        <fullName evidence="12">Response regulator receiver domain protein</fullName>
    </submittedName>
</protein>
<keyword evidence="4" id="KW-0902">Two-component regulatory system</keyword>
<evidence type="ECO:0000256" key="2">
    <source>
        <dbReference type="ARBA" id="ARBA00022490"/>
    </source>
</evidence>
<dbReference type="PATRIC" id="fig|1125725.3.peg.721"/>
<dbReference type="Proteomes" id="UP000016412">
    <property type="component" value="Unassembled WGS sequence"/>
</dbReference>
<dbReference type="Pfam" id="PF00072">
    <property type="entry name" value="Response_reg"/>
    <property type="match status" value="1"/>
</dbReference>
<keyword evidence="2" id="KW-0963">Cytoplasm</keyword>
<evidence type="ECO:0000256" key="9">
    <source>
        <dbReference type="SAM" id="MobiDB-lite"/>
    </source>
</evidence>
<dbReference type="Gene3D" id="3.40.50.2300">
    <property type="match status" value="1"/>
</dbReference>
<dbReference type="SUPFAM" id="SSF52172">
    <property type="entry name" value="CheY-like"/>
    <property type="match status" value="1"/>
</dbReference>
<dbReference type="InterPro" id="IPR011006">
    <property type="entry name" value="CheY-like_superfamily"/>
</dbReference>
<name>U1GXI6_TRESO</name>
<evidence type="ECO:0000313" key="12">
    <source>
        <dbReference type="EMBL" id="ERF61269.1"/>
    </source>
</evidence>
<evidence type="ECO:0000256" key="4">
    <source>
        <dbReference type="ARBA" id="ARBA00023012"/>
    </source>
</evidence>
<dbReference type="CDD" id="cd17536">
    <property type="entry name" value="REC_YesN-like"/>
    <property type="match status" value="1"/>
</dbReference>
<evidence type="ECO:0000313" key="13">
    <source>
        <dbReference type="EMBL" id="ERK04661.1"/>
    </source>
</evidence>
<dbReference type="EMBL" id="AVQI01000016">
    <property type="protein sequence ID" value="ERK04661.1"/>
    <property type="molecule type" value="Genomic_DNA"/>
</dbReference>
<reference evidence="14 15" key="1">
    <citation type="submission" date="2013-08" db="EMBL/GenBank/DDBJ databases">
        <authorList>
            <person name="Durkin A.S."/>
            <person name="Haft D.R."/>
            <person name="McCorrison J."/>
            <person name="Torralba M."/>
            <person name="Gillis M."/>
            <person name="Haft D.H."/>
            <person name="Methe B."/>
            <person name="Sutton G."/>
            <person name="Nelson K.E."/>
        </authorList>
    </citation>
    <scope>NUCLEOTIDE SEQUENCE [LARGE SCALE GENOMIC DNA]</scope>
    <source>
        <strain evidence="13 15">ATCC 35536</strain>
        <strain evidence="12 14">VPI DR56BR1116</strain>
    </source>
</reference>
<evidence type="ECO:0000256" key="8">
    <source>
        <dbReference type="PROSITE-ProRule" id="PRU00169"/>
    </source>
</evidence>
<dbReference type="InterPro" id="IPR018062">
    <property type="entry name" value="HTH_AraC-typ_CS"/>
</dbReference>
<keyword evidence="5" id="KW-0805">Transcription regulation</keyword>
<gene>
    <name evidence="13" type="ORF">HMPREF0860_1286</name>
    <name evidence="12" type="ORF">HMPREF1325_1908</name>
</gene>
<feature type="region of interest" description="Disordered" evidence="9">
    <location>
        <begin position="124"/>
        <end position="145"/>
    </location>
</feature>
<feature type="modified residue" description="4-aspartylphosphate" evidence="8">
    <location>
        <position position="55"/>
    </location>
</feature>
<dbReference type="PANTHER" id="PTHR42713:SF3">
    <property type="entry name" value="TRANSCRIPTIONAL REGULATORY PROTEIN HPTR"/>
    <property type="match status" value="1"/>
</dbReference>
<dbReference type="GO" id="GO:0003700">
    <property type="term" value="F:DNA-binding transcription factor activity"/>
    <property type="evidence" value="ECO:0007669"/>
    <property type="project" value="InterPro"/>
</dbReference>
<dbReference type="RefSeq" id="WP_021329813.1">
    <property type="nucleotide sequence ID" value="NZ_AUZJ01000014.1"/>
</dbReference>
<dbReference type="InterPro" id="IPR051552">
    <property type="entry name" value="HptR"/>
</dbReference>
<keyword evidence="3 8" id="KW-0597">Phosphoprotein</keyword>
<dbReference type="eggNOG" id="COG2207">
    <property type="taxonomic scope" value="Bacteria"/>
</dbReference>
<dbReference type="InterPro" id="IPR018060">
    <property type="entry name" value="HTH_AraC"/>
</dbReference>
<evidence type="ECO:0000256" key="7">
    <source>
        <dbReference type="ARBA" id="ARBA00023163"/>
    </source>
</evidence>
<dbReference type="AlphaFoldDB" id="U1GXI6"/>
<evidence type="ECO:0000313" key="14">
    <source>
        <dbReference type="Proteomes" id="UP000016412"/>
    </source>
</evidence>
<keyword evidence="6" id="KW-0238">DNA-binding</keyword>
<feature type="domain" description="HTH araC/xylS-type" evidence="10">
    <location>
        <begin position="157"/>
        <end position="255"/>
    </location>
</feature>
<evidence type="ECO:0000313" key="15">
    <source>
        <dbReference type="Proteomes" id="UP000016646"/>
    </source>
</evidence>
<dbReference type="PROSITE" id="PS01124">
    <property type="entry name" value="HTH_ARAC_FAMILY_2"/>
    <property type="match status" value="1"/>
</dbReference>
<evidence type="ECO:0000256" key="1">
    <source>
        <dbReference type="ARBA" id="ARBA00004496"/>
    </source>
</evidence>
<evidence type="ECO:0000259" key="10">
    <source>
        <dbReference type="PROSITE" id="PS01124"/>
    </source>
</evidence>
<organism evidence="12 14">
    <name type="scientific">Treponema socranskii subsp. socranskii VPI DR56BR1116 = ATCC 35536</name>
    <dbReference type="NCBI Taxonomy" id="1125725"/>
    <lineage>
        <taxon>Bacteria</taxon>
        <taxon>Pseudomonadati</taxon>
        <taxon>Spirochaetota</taxon>
        <taxon>Spirochaetia</taxon>
        <taxon>Spirochaetales</taxon>
        <taxon>Treponemataceae</taxon>
        <taxon>Treponema</taxon>
    </lineage>
</organism>
<dbReference type="eggNOG" id="COG4753">
    <property type="taxonomic scope" value="Bacteria"/>
</dbReference>
<feature type="compositionally biased region" description="Basic and acidic residues" evidence="9">
    <location>
        <begin position="124"/>
        <end position="136"/>
    </location>
</feature>
<dbReference type="STRING" id="1125725.HMPREF1325_1908"/>
<comment type="subcellular location">
    <subcellularLocation>
        <location evidence="1">Cytoplasm</location>
    </subcellularLocation>
</comment>
<evidence type="ECO:0000256" key="5">
    <source>
        <dbReference type="ARBA" id="ARBA00023015"/>
    </source>
</evidence>
<sequence>MIRILIAEDEEIIRSGLLYTIDWLSMNAVVVASAATGTEGLEKIKSLRPDIVITDIKMPGMSGLDMIAGAQKEKIDFIPIVLTSYSDFNYAKNAIALRVFDYLLKPVDEEKIKEVVSRAKAELTKNRSAQKAEREGNAGSAPSPFLPPLVSDNPYIAACLSAIEQNYAGHPNIETLAETLKVSASYLSRLFKKHTSMTFLDFLNTYRIQKAVSLLSDQKYRVYEVASMTGFSSYKRFYEVFKSYAGFPPTELAKPDVKRKNRTPD</sequence>
<feature type="domain" description="Response regulatory" evidence="11">
    <location>
        <begin position="3"/>
        <end position="120"/>
    </location>
</feature>
<dbReference type="EMBL" id="AUZJ01000014">
    <property type="protein sequence ID" value="ERF61269.1"/>
    <property type="molecule type" value="Genomic_DNA"/>
</dbReference>